<gene>
    <name evidence="8" type="primary">tsaD</name>
    <name evidence="10" type="ORF">A2826_00390</name>
</gene>
<comment type="function">
    <text evidence="8">Required for the formation of a threonylcarbamoyl group on adenosine at position 37 (t(6)A37) in tRNAs that read codons beginning with adenine. Is involved in the transfer of the threonylcarbamoyl moiety of threonylcarbamoyl-AMP (TC-AMP) to the N6 group of A37, together with TsaE and TsaB. TsaD likely plays a direct catalytic role in this reaction.</text>
</comment>
<proteinExistence type="inferred from homology"/>
<evidence type="ECO:0000256" key="1">
    <source>
        <dbReference type="ARBA" id="ARBA00022490"/>
    </source>
</evidence>
<feature type="binding site" evidence="8">
    <location>
        <position position="303"/>
    </location>
    <ligand>
        <name>substrate</name>
    </ligand>
</feature>
<feature type="binding site" evidence="8">
    <location>
        <position position="199"/>
    </location>
    <ligand>
        <name>substrate</name>
    </ligand>
</feature>
<feature type="binding site" evidence="8">
    <location>
        <position position="121"/>
    </location>
    <ligand>
        <name>Fe cation</name>
        <dbReference type="ChEBI" id="CHEBI:24875"/>
    </ligand>
</feature>
<feature type="binding site" evidence="8">
    <location>
        <begin position="153"/>
        <end position="157"/>
    </location>
    <ligand>
        <name>substrate</name>
    </ligand>
</feature>
<evidence type="ECO:0000259" key="9">
    <source>
        <dbReference type="Pfam" id="PF00814"/>
    </source>
</evidence>
<comment type="subcellular location">
    <subcellularLocation>
        <location evidence="8">Cytoplasm</location>
    </subcellularLocation>
</comment>
<dbReference type="Gene3D" id="3.30.420.40">
    <property type="match status" value="2"/>
</dbReference>
<dbReference type="GO" id="GO:0002949">
    <property type="term" value="P:tRNA threonylcarbamoyladenosine modification"/>
    <property type="evidence" value="ECO:0007669"/>
    <property type="project" value="UniProtKB-UniRule"/>
</dbReference>
<dbReference type="NCBIfam" id="TIGR03723">
    <property type="entry name" value="T6A_TsaD_YgjD"/>
    <property type="match status" value="1"/>
</dbReference>
<evidence type="ECO:0000313" key="11">
    <source>
        <dbReference type="Proteomes" id="UP000177912"/>
    </source>
</evidence>
<dbReference type="AlphaFoldDB" id="A0A1F5NSP4"/>
<dbReference type="FunFam" id="3.30.420.40:FF:000040">
    <property type="entry name" value="tRNA N6-adenosine threonylcarbamoyltransferase"/>
    <property type="match status" value="1"/>
</dbReference>
<evidence type="ECO:0000256" key="2">
    <source>
        <dbReference type="ARBA" id="ARBA00022679"/>
    </source>
</evidence>
<dbReference type="HAMAP" id="MF_01445">
    <property type="entry name" value="TsaD"/>
    <property type="match status" value="1"/>
</dbReference>
<keyword evidence="2 8" id="KW-0808">Transferase</keyword>
<keyword evidence="5 8" id="KW-0408">Iron</keyword>
<dbReference type="PANTHER" id="PTHR11735:SF6">
    <property type="entry name" value="TRNA N6-ADENOSINE THREONYLCARBAMOYLTRANSFERASE, MITOCHONDRIAL"/>
    <property type="match status" value="1"/>
</dbReference>
<dbReference type="NCBIfam" id="TIGR00329">
    <property type="entry name" value="gcp_kae1"/>
    <property type="match status" value="1"/>
</dbReference>
<dbReference type="EMBL" id="MFEI01000021">
    <property type="protein sequence ID" value="OGE80658.1"/>
    <property type="molecule type" value="Genomic_DNA"/>
</dbReference>
<dbReference type="STRING" id="1817822.A2826_00390"/>
<dbReference type="GO" id="GO:0005737">
    <property type="term" value="C:cytoplasm"/>
    <property type="evidence" value="ECO:0007669"/>
    <property type="project" value="UniProtKB-SubCell"/>
</dbReference>
<dbReference type="Proteomes" id="UP000177912">
    <property type="component" value="Unassembled WGS sequence"/>
</dbReference>
<feature type="binding site" evidence="8">
    <location>
        <position position="331"/>
    </location>
    <ligand>
        <name>Fe cation</name>
        <dbReference type="ChEBI" id="CHEBI:24875"/>
    </ligand>
</feature>
<dbReference type="InterPro" id="IPR043129">
    <property type="entry name" value="ATPase_NBD"/>
</dbReference>
<name>A0A1F5NSP4_9BACT</name>
<keyword evidence="3 8" id="KW-0819">tRNA processing</keyword>
<comment type="caution">
    <text evidence="10">The sequence shown here is derived from an EMBL/GenBank/DDBJ whole genome shotgun (WGS) entry which is preliminary data.</text>
</comment>
<protein>
    <recommendedName>
        <fullName evidence="8">tRNA N6-adenosine threonylcarbamoyltransferase</fullName>
        <ecNumber evidence="8">2.3.1.234</ecNumber>
    </recommendedName>
    <alternativeName>
        <fullName evidence="8">N6-L-threonylcarbamoyladenine synthase</fullName>
        <shortName evidence="8">t(6)A synthase</shortName>
    </alternativeName>
    <alternativeName>
        <fullName evidence="8">t(6)A37 threonylcarbamoyladenosine biosynthesis protein TsaD</fullName>
    </alternativeName>
    <alternativeName>
        <fullName evidence="8">tRNA threonylcarbamoyladenosine biosynthesis protein TsaD</fullName>
    </alternativeName>
</protein>
<comment type="catalytic activity">
    <reaction evidence="7 8">
        <text>L-threonylcarbamoyladenylate + adenosine(37) in tRNA = N(6)-L-threonylcarbamoyladenosine(37) in tRNA + AMP + H(+)</text>
        <dbReference type="Rhea" id="RHEA:37059"/>
        <dbReference type="Rhea" id="RHEA-COMP:10162"/>
        <dbReference type="Rhea" id="RHEA-COMP:10163"/>
        <dbReference type="ChEBI" id="CHEBI:15378"/>
        <dbReference type="ChEBI" id="CHEBI:73682"/>
        <dbReference type="ChEBI" id="CHEBI:74411"/>
        <dbReference type="ChEBI" id="CHEBI:74418"/>
        <dbReference type="ChEBI" id="CHEBI:456215"/>
        <dbReference type="EC" id="2.3.1.234"/>
    </reaction>
</comment>
<feature type="binding site" evidence="8">
    <location>
        <position position="186"/>
    </location>
    <ligand>
        <name>substrate</name>
    </ligand>
</feature>
<dbReference type="InterPro" id="IPR017860">
    <property type="entry name" value="Peptidase_M22_CS"/>
</dbReference>
<dbReference type="FunFam" id="3.30.420.40:FF:000012">
    <property type="entry name" value="tRNA N6-adenosine threonylcarbamoyltransferase"/>
    <property type="match status" value="1"/>
</dbReference>
<keyword evidence="1 8" id="KW-0963">Cytoplasm</keyword>
<dbReference type="InterPro" id="IPR022450">
    <property type="entry name" value="TsaD"/>
</dbReference>
<dbReference type="GO" id="GO:0061711">
    <property type="term" value="F:tRNA N(6)-L-threonylcarbamoyladenine synthase activity"/>
    <property type="evidence" value="ECO:0007669"/>
    <property type="project" value="UniProtKB-EC"/>
</dbReference>
<sequence>MKQKSISKYILGIESSCDETAASVLVFDEKNFKILSSVIASQDKIHTKTGGVVPEVAAREHLVNIIPVIDTALKKAKISLDQINLIAVTSGPGLITSLMVGVDTAKAIGSALGIPVMPINHVEAHVYSPFINSPYTPSLLKRGRGEFPAISLVVSGVHTDLVLVKSLTQYKKIGQTLDDAAGEAFDKIARLLGLPYPGGPMLAKLAKKGKANIDFPRPMLSSKDFNFSFSGLKTSVLYYLRDKLLHSPLPLEGGGTKGEGELKANIAASAQQAIVDTLVEKTIRAAKKYQAKTILLGGGVAANALLRKTLKAESYKLKVNFLAAKPQFCTDNAGMIAFLGYLHHTQGKKSKRPIIADPNWEL</sequence>
<dbReference type="GO" id="GO:0005506">
    <property type="term" value="F:iron ion binding"/>
    <property type="evidence" value="ECO:0007669"/>
    <property type="project" value="UniProtKB-UniRule"/>
</dbReference>
<evidence type="ECO:0000256" key="4">
    <source>
        <dbReference type="ARBA" id="ARBA00022723"/>
    </source>
</evidence>
<dbReference type="PRINTS" id="PR00789">
    <property type="entry name" value="OSIALOPTASE"/>
</dbReference>
<dbReference type="InterPro" id="IPR000905">
    <property type="entry name" value="Gcp-like_dom"/>
</dbReference>
<keyword evidence="6 8" id="KW-0012">Acyltransferase</keyword>
<comment type="caution">
    <text evidence="8">Lacks conserved residue(s) required for the propagation of feature annotation.</text>
</comment>
<accession>A0A1F5NSP4</accession>
<dbReference type="EC" id="2.3.1.234" evidence="8"/>
<dbReference type="CDD" id="cd24133">
    <property type="entry name" value="ASKHA_NBD_TsaD_bac"/>
    <property type="match status" value="1"/>
</dbReference>
<feature type="binding site" evidence="8">
    <location>
        <position position="125"/>
    </location>
    <ligand>
        <name>Fe cation</name>
        <dbReference type="ChEBI" id="CHEBI:24875"/>
    </ligand>
</feature>
<dbReference type="PROSITE" id="PS01016">
    <property type="entry name" value="GLYCOPROTEASE"/>
    <property type="match status" value="1"/>
</dbReference>
<feature type="domain" description="Gcp-like" evidence="9">
    <location>
        <begin position="33"/>
        <end position="338"/>
    </location>
</feature>
<evidence type="ECO:0000256" key="6">
    <source>
        <dbReference type="ARBA" id="ARBA00023315"/>
    </source>
</evidence>
<dbReference type="Pfam" id="PF00814">
    <property type="entry name" value="TsaD"/>
    <property type="match status" value="1"/>
</dbReference>
<dbReference type="SUPFAM" id="SSF53067">
    <property type="entry name" value="Actin-like ATPase domain"/>
    <property type="match status" value="2"/>
</dbReference>
<evidence type="ECO:0000256" key="7">
    <source>
        <dbReference type="ARBA" id="ARBA00048117"/>
    </source>
</evidence>
<evidence type="ECO:0000256" key="8">
    <source>
        <dbReference type="HAMAP-Rule" id="MF_01445"/>
    </source>
</evidence>
<dbReference type="PANTHER" id="PTHR11735">
    <property type="entry name" value="TRNA N6-ADENOSINE THREONYLCARBAMOYLTRANSFERASE"/>
    <property type="match status" value="1"/>
</dbReference>
<organism evidence="10 11">
    <name type="scientific">Candidatus Doudnabacteria bacterium RIFCSPHIGHO2_01_FULL_43_23</name>
    <dbReference type="NCBI Taxonomy" id="1817822"/>
    <lineage>
        <taxon>Bacteria</taxon>
        <taxon>Candidatus Doudnaibacteriota</taxon>
    </lineage>
</organism>
<dbReference type="InterPro" id="IPR017861">
    <property type="entry name" value="KAE1/TsaD"/>
</dbReference>
<evidence type="ECO:0000256" key="5">
    <source>
        <dbReference type="ARBA" id="ARBA00023004"/>
    </source>
</evidence>
<reference evidence="10 11" key="1">
    <citation type="journal article" date="2016" name="Nat. Commun.">
        <title>Thousands of microbial genomes shed light on interconnected biogeochemical processes in an aquifer system.</title>
        <authorList>
            <person name="Anantharaman K."/>
            <person name="Brown C.T."/>
            <person name="Hug L.A."/>
            <person name="Sharon I."/>
            <person name="Castelle C.J."/>
            <person name="Probst A.J."/>
            <person name="Thomas B.C."/>
            <person name="Singh A."/>
            <person name="Wilkins M.J."/>
            <person name="Karaoz U."/>
            <person name="Brodie E.L."/>
            <person name="Williams K.H."/>
            <person name="Hubbard S.S."/>
            <person name="Banfield J.F."/>
        </authorList>
    </citation>
    <scope>NUCLEOTIDE SEQUENCE [LARGE SCALE GENOMIC DNA]</scope>
</reference>
<keyword evidence="4 8" id="KW-0479">Metal-binding</keyword>
<comment type="cofactor">
    <cofactor evidence="8">
        <name>Fe(2+)</name>
        <dbReference type="ChEBI" id="CHEBI:29033"/>
    </cofactor>
    <text evidence="8">Binds 1 Fe(2+) ion per subunit.</text>
</comment>
<evidence type="ECO:0000313" key="10">
    <source>
        <dbReference type="EMBL" id="OGE80658.1"/>
    </source>
</evidence>
<evidence type="ECO:0000256" key="3">
    <source>
        <dbReference type="ARBA" id="ARBA00022694"/>
    </source>
</evidence>
<comment type="similarity">
    <text evidence="8">Belongs to the KAE1 / TsaD family.</text>
</comment>